<sequence length="149" mass="16522">MSTPQGQVAVGLGIHWCSTKCPTAEVRVYNHLFKSPNPYEPIVEGQGEAKKAEAKPEAEVEAEAEVVKDPADRNAWLSDINPESMVVYKNVPYTGHVVTDGKGEREGEGERCQFERVGYFVTDPDSDMSKRKVVFNRIVPLRVSKAKGE</sequence>
<protein>
    <submittedName>
        <fullName evidence="1">Uncharacterized protein</fullName>
    </submittedName>
</protein>
<gene>
    <name evidence="1" type="ORF">KIPB_002928</name>
</gene>
<dbReference type="GO" id="GO:0006412">
    <property type="term" value="P:translation"/>
    <property type="evidence" value="ECO:0007669"/>
    <property type="project" value="UniProtKB-KW"/>
</dbReference>
<dbReference type="EMBL" id="BDIP01000526">
    <property type="protein sequence ID" value="GCA62346.1"/>
    <property type="molecule type" value="Genomic_DNA"/>
</dbReference>
<dbReference type="InterPro" id="IPR011035">
    <property type="entry name" value="Ribosomal_bL25/Gln-tRNA_synth"/>
</dbReference>
<dbReference type="OrthoDB" id="10250478at2759"/>
<accession>A0A391NPY3</accession>
<dbReference type="Proteomes" id="UP000265618">
    <property type="component" value="Unassembled WGS sequence"/>
</dbReference>
<proteinExistence type="predicted"/>
<dbReference type="InterPro" id="IPR020056">
    <property type="entry name" value="Rbsml_bL25/Gln-tRNA_synth_N"/>
</dbReference>
<keyword evidence="2" id="KW-1185">Reference proteome</keyword>
<evidence type="ECO:0000313" key="2">
    <source>
        <dbReference type="Proteomes" id="UP000265618"/>
    </source>
</evidence>
<name>A0A391NPY3_9EUKA</name>
<dbReference type="SUPFAM" id="SSF50715">
    <property type="entry name" value="Ribosomal protein L25-like"/>
    <property type="match status" value="1"/>
</dbReference>
<comment type="caution">
    <text evidence="1">The sequence shown here is derived from an EMBL/GenBank/DDBJ whole genome shotgun (WGS) entry which is preliminary data.</text>
</comment>
<organism evidence="1 2">
    <name type="scientific">Kipferlia bialata</name>
    <dbReference type="NCBI Taxonomy" id="797122"/>
    <lineage>
        <taxon>Eukaryota</taxon>
        <taxon>Metamonada</taxon>
        <taxon>Carpediemonas-like organisms</taxon>
        <taxon>Kipferlia</taxon>
    </lineage>
</organism>
<evidence type="ECO:0000313" key="1">
    <source>
        <dbReference type="EMBL" id="GCA62346.1"/>
    </source>
</evidence>
<dbReference type="Gene3D" id="2.40.240.10">
    <property type="entry name" value="Ribosomal Protein L25, Chain P"/>
    <property type="match status" value="1"/>
</dbReference>
<reference evidence="1 2" key="1">
    <citation type="journal article" date="2018" name="PLoS ONE">
        <title>The draft genome of Kipferlia bialata reveals reductive genome evolution in fornicate parasites.</title>
        <authorList>
            <person name="Tanifuji G."/>
            <person name="Takabayashi S."/>
            <person name="Kume K."/>
            <person name="Takagi M."/>
            <person name="Nakayama T."/>
            <person name="Kamikawa R."/>
            <person name="Inagaki Y."/>
            <person name="Hashimoto T."/>
        </authorList>
    </citation>
    <scope>NUCLEOTIDE SEQUENCE [LARGE SCALE GENOMIC DNA]</scope>
    <source>
        <strain evidence="1">NY0173</strain>
    </source>
</reference>
<dbReference type="AlphaFoldDB" id="A0A391NPY3"/>